<keyword evidence="1" id="KW-0812">Transmembrane</keyword>
<dbReference type="Pfam" id="PF01381">
    <property type="entry name" value="HTH_3"/>
    <property type="match status" value="1"/>
</dbReference>
<dbReference type="SMART" id="SM00530">
    <property type="entry name" value="HTH_XRE"/>
    <property type="match status" value="1"/>
</dbReference>
<dbReference type="InterPro" id="IPR001387">
    <property type="entry name" value="Cro/C1-type_HTH"/>
</dbReference>
<dbReference type="Proteomes" id="UP000199501">
    <property type="component" value="Unassembled WGS sequence"/>
</dbReference>
<accession>A0A1G6J6A7</accession>
<reference evidence="4" key="1">
    <citation type="submission" date="2016-10" db="EMBL/GenBank/DDBJ databases">
        <authorList>
            <person name="Varghese N."/>
            <person name="Submissions S."/>
        </authorList>
    </citation>
    <scope>NUCLEOTIDE SEQUENCE [LARGE SCALE GENOMIC DNA]</scope>
    <source>
        <strain evidence="4">IBRC-M 10403</strain>
    </source>
</reference>
<feature type="domain" description="HTH cro/C1-type" evidence="2">
    <location>
        <begin position="7"/>
        <end position="61"/>
    </location>
</feature>
<name>A0A1G6J6A7_9PSEU</name>
<evidence type="ECO:0000256" key="1">
    <source>
        <dbReference type="SAM" id="Phobius"/>
    </source>
</evidence>
<feature type="transmembrane region" description="Helical" evidence="1">
    <location>
        <begin position="211"/>
        <end position="235"/>
    </location>
</feature>
<evidence type="ECO:0000259" key="2">
    <source>
        <dbReference type="PROSITE" id="PS50943"/>
    </source>
</evidence>
<dbReference type="InterPro" id="IPR010982">
    <property type="entry name" value="Lambda_DNA-bd_dom_sf"/>
</dbReference>
<keyword evidence="1" id="KW-0472">Membrane</keyword>
<protein>
    <submittedName>
        <fullName evidence="3">DNA-binding transcriptional regulator, XRE-family HTH domain</fullName>
    </submittedName>
</protein>
<sequence length="472" mass="52573">MAKRAQLARMRKAAGYTQEGLAEALNVDRTTIIRWEAGQGEPLPFLWPKLGKLLSVNRRDLLNLLAEGTMGIQNPQVQHEVAAMRAVLPEVESVNPGDGILDHVRRSQQDWLTVRQAPGVRGRELSELAAWLYPRPLRAPGGHVLTGAGWLLDEPIDLGAVRLCWAEAPEPPAFPADHVLPLTDRGERYLGYSRAVRDLVRPRLLENRPSFRLTGVATAGGFALSFGLTTFFAVYDVKQAVAHEFKAAWLRSNGDLPDWDDLPLRRAIGSPFDPERLLMSPGISTLTIRRDRRGEHTFVLHERDGGKVADGGGLCHVAPAGEFQPSSADPAQVANDFSLWHNIMREFSEEFLGNPEHDGSAARSIDYTTDEPFRDFTMAREQGRLRLWHYGLVIEPLELGVGQLTVAVVDGQVFDRIFARRVGANDEGRFVGGRDVPFTDEAIDRLEPRLSSSAVTLLRLAWRDRRRLLADD</sequence>
<proteinExistence type="predicted"/>
<evidence type="ECO:0000313" key="4">
    <source>
        <dbReference type="Proteomes" id="UP000199501"/>
    </source>
</evidence>
<keyword evidence="4" id="KW-1185">Reference proteome</keyword>
<dbReference type="EMBL" id="FMZZ01000001">
    <property type="protein sequence ID" value="SDC14199.1"/>
    <property type="molecule type" value="Genomic_DNA"/>
</dbReference>
<dbReference type="GO" id="GO:0003677">
    <property type="term" value="F:DNA binding"/>
    <property type="evidence" value="ECO:0007669"/>
    <property type="project" value="UniProtKB-KW"/>
</dbReference>
<organism evidence="3 4">
    <name type="scientific">Actinokineospora iranica</name>
    <dbReference type="NCBI Taxonomy" id="1271860"/>
    <lineage>
        <taxon>Bacteria</taxon>
        <taxon>Bacillati</taxon>
        <taxon>Actinomycetota</taxon>
        <taxon>Actinomycetes</taxon>
        <taxon>Pseudonocardiales</taxon>
        <taxon>Pseudonocardiaceae</taxon>
        <taxon>Actinokineospora</taxon>
    </lineage>
</organism>
<dbReference type="Gene3D" id="1.10.260.40">
    <property type="entry name" value="lambda repressor-like DNA-binding domains"/>
    <property type="match status" value="1"/>
</dbReference>
<keyword evidence="1" id="KW-1133">Transmembrane helix</keyword>
<dbReference type="AlphaFoldDB" id="A0A1G6J6A7"/>
<dbReference type="PROSITE" id="PS50943">
    <property type="entry name" value="HTH_CROC1"/>
    <property type="match status" value="1"/>
</dbReference>
<evidence type="ECO:0000313" key="3">
    <source>
        <dbReference type="EMBL" id="SDC14199.1"/>
    </source>
</evidence>
<dbReference type="OrthoDB" id="3831424at2"/>
<keyword evidence="3" id="KW-0238">DNA-binding</keyword>
<dbReference type="SUPFAM" id="SSF47413">
    <property type="entry name" value="lambda repressor-like DNA-binding domains"/>
    <property type="match status" value="1"/>
</dbReference>
<dbReference type="CDD" id="cd00093">
    <property type="entry name" value="HTH_XRE"/>
    <property type="match status" value="1"/>
</dbReference>
<dbReference type="STRING" id="1271860.SAMN05216174_101255"/>
<gene>
    <name evidence="3" type="ORF">SAMN05216174_101255</name>
</gene>